<dbReference type="Gene3D" id="1.10.510.10">
    <property type="entry name" value="Transferase(Phosphotransferase) domain 1"/>
    <property type="match status" value="1"/>
</dbReference>
<sequence length="202" mass="23090">MFAQFSLPYLSPQELRALSHASQCLERDANGPKVLRLADQDILKLFYPRKGLSLSRLFPAAMKFIRNARRLHRLGIPTVTVKQAWRLDGGVLAVLYQPVPGDSLRQLIDQDPAAEARLRPALASFIDHLHDRGVYFRSLHLGNIIRQPDGRFALIDISDMRFLRGPLRSALVRRNRAHFEHYVRKSRLGFDCGALWQISRNG</sequence>
<evidence type="ECO:0000313" key="2">
    <source>
        <dbReference type="Proteomes" id="UP000242957"/>
    </source>
</evidence>
<dbReference type="STRING" id="198616.SAMN05216193_11718"/>
<proteinExistence type="predicted"/>
<organism evidence="1 2">
    <name type="scientific">Pseudomonas jinjuensis</name>
    <dbReference type="NCBI Taxonomy" id="198616"/>
    <lineage>
        <taxon>Bacteria</taxon>
        <taxon>Pseudomonadati</taxon>
        <taxon>Pseudomonadota</taxon>
        <taxon>Gammaproteobacteria</taxon>
        <taxon>Pseudomonadales</taxon>
        <taxon>Pseudomonadaceae</taxon>
        <taxon>Pseudomonas</taxon>
    </lineage>
</organism>
<accession>A0A1H0MZY5</accession>
<evidence type="ECO:0008006" key="3">
    <source>
        <dbReference type="Google" id="ProtNLM"/>
    </source>
</evidence>
<dbReference type="RefSeq" id="WP_245726180.1">
    <property type="nucleotide sequence ID" value="NZ_FNIJ01000017.1"/>
</dbReference>
<protein>
    <recommendedName>
        <fullName evidence="3">Lipopolysaccharide kinase (Kdo/WaaP) family protein</fullName>
    </recommendedName>
</protein>
<evidence type="ECO:0000313" key="1">
    <source>
        <dbReference type="EMBL" id="SDO85953.1"/>
    </source>
</evidence>
<dbReference type="AlphaFoldDB" id="A0A1H0MZY5"/>
<reference evidence="2" key="1">
    <citation type="submission" date="2016-10" db="EMBL/GenBank/DDBJ databases">
        <authorList>
            <person name="Varghese N."/>
            <person name="Submissions S."/>
        </authorList>
    </citation>
    <scope>NUCLEOTIDE SEQUENCE [LARGE SCALE GENOMIC DNA]</scope>
    <source>
        <strain evidence="2">JCM 21621</strain>
    </source>
</reference>
<dbReference type="InterPro" id="IPR011009">
    <property type="entry name" value="Kinase-like_dom_sf"/>
</dbReference>
<keyword evidence="2" id="KW-1185">Reference proteome</keyword>
<name>A0A1H0MZY5_9PSED</name>
<dbReference type="Proteomes" id="UP000242957">
    <property type="component" value="Unassembled WGS sequence"/>
</dbReference>
<dbReference type="EMBL" id="FNIJ01000017">
    <property type="protein sequence ID" value="SDO85953.1"/>
    <property type="molecule type" value="Genomic_DNA"/>
</dbReference>
<dbReference type="SUPFAM" id="SSF56112">
    <property type="entry name" value="Protein kinase-like (PK-like)"/>
    <property type="match status" value="1"/>
</dbReference>
<gene>
    <name evidence="1" type="ORF">SAMN05216193_11718</name>
</gene>